<evidence type="ECO:0000313" key="1">
    <source>
        <dbReference type="EMBL" id="KZD88828.1"/>
    </source>
</evidence>
<accession>A0A162U350</accession>
<evidence type="ECO:0000313" key="3">
    <source>
        <dbReference type="EMBL" id="MBO3792915.1"/>
    </source>
</evidence>
<gene>
    <name evidence="3" type="primary">comGF</name>
    <name evidence="2" type="ORF">B4122_2362</name>
    <name evidence="1" type="ORF">B4122_4253</name>
    <name evidence="3" type="ORF">J5227_00960</name>
</gene>
<evidence type="ECO:0000313" key="5">
    <source>
        <dbReference type="Proteomes" id="UP000665181"/>
    </source>
</evidence>
<dbReference type="Proteomes" id="UP000076442">
    <property type="component" value="Unassembled WGS sequence"/>
</dbReference>
<reference evidence="3" key="2">
    <citation type="submission" date="2021-03" db="EMBL/GenBank/DDBJ databases">
        <title>Isolation of Bacillus subtilis from fermented food sample.</title>
        <authorList>
            <person name="Lakshmanan V."/>
            <person name="Athira K."/>
            <person name="Rajagopal K."/>
        </authorList>
    </citation>
    <scope>NUCLEOTIDE SEQUENCE</scope>
    <source>
        <strain evidence="3">S1</strain>
    </source>
</reference>
<proteinExistence type="predicted"/>
<dbReference type="NCBIfam" id="NF041002">
    <property type="entry name" value="pilin_ComGF"/>
    <property type="match status" value="1"/>
</dbReference>
<dbReference type="RefSeq" id="WP_029317913.1">
    <property type="nucleotide sequence ID" value="NZ_CAJNQH010000003.1"/>
</dbReference>
<dbReference type="Proteomes" id="UP000665181">
    <property type="component" value="Unassembled WGS sequence"/>
</dbReference>
<dbReference type="EMBL" id="JAGFPW010000001">
    <property type="protein sequence ID" value="MBO3792915.1"/>
    <property type="molecule type" value="Genomic_DNA"/>
</dbReference>
<organism evidence="3 5">
    <name type="scientific">Bacillus subtilis</name>
    <dbReference type="NCBI Taxonomy" id="1423"/>
    <lineage>
        <taxon>Bacteria</taxon>
        <taxon>Bacillati</taxon>
        <taxon>Bacillota</taxon>
        <taxon>Bacilli</taxon>
        <taxon>Bacillales</taxon>
        <taxon>Bacillaceae</taxon>
        <taxon>Bacillus</taxon>
    </lineage>
</organism>
<evidence type="ECO:0000313" key="2">
    <source>
        <dbReference type="EMBL" id="KZD91720.1"/>
    </source>
</evidence>
<dbReference type="AlphaFoldDB" id="A0A162U350"/>
<reference evidence="1 4" key="1">
    <citation type="submission" date="2015-09" db="EMBL/GenBank/DDBJ databases">
        <title>Spore heat resistance.</title>
        <authorList>
            <person name="Boekhorst J."/>
            <person name="Berendsen E.M."/>
            <person name="Wells-Bennik M.H."/>
            <person name="Kuipers O.P."/>
        </authorList>
    </citation>
    <scope>NUCLEOTIDE SEQUENCE [LARGE SCALE GENOMIC DNA]</scope>
    <source>
        <strain evidence="1 4">B4122</strain>
    </source>
</reference>
<evidence type="ECO:0000313" key="4">
    <source>
        <dbReference type="Proteomes" id="UP000076442"/>
    </source>
</evidence>
<dbReference type="Pfam" id="PF15980">
    <property type="entry name" value="ComGF"/>
    <property type="match status" value="1"/>
</dbReference>
<name>A0A162U350_BACIU</name>
<dbReference type="InterPro" id="IPR016977">
    <property type="entry name" value="ComGF"/>
</dbReference>
<protein>
    <submittedName>
        <fullName evidence="3">ComG operon protein ComGF</fullName>
    </submittedName>
    <submittedName>
        <fullName evidence="1">Late competence protein ComGF access of DNA to ComEA</fullName>
    </submittedName>
</protein>
<comment type="caution">
    <text evidence="3">The sequence shown here is derived from an EMBL/GenBank/DDBJ whole genome shotgun (WGS) entry which is preliminary data.</text>
</comment>
<dbReference type="EMBL" id="LJZV01000012">
    <property type="protein sequence ID" value="KZD91720.1"/>
    <property type="molecule type" value="Genomic_DNA"/>
</dbReference>
<dbReference type="PIRSF" id="PIRSF031611">
    <property type="entry name" value="Competence_ComGF"/>
    <property type="match status" value="1"/>
</dbReference>
<sequence>MLISGSLAAIFHLFLSRQQEHDGFTQQEWMISIEQMMNECKESQAVKTAEHGSVLICTNLSGQDIRFEIYHSMIRKRVDGKGHVPILDHITAMKADFENGVVLLKIESEDQKVYQTAFPVYSYLGGG</sequence>
<dbReference type="EMBL" id="LJZV01000026">
    <property type="protein sequence ID" value="KZD88828.1"/>
    <property type="molecule type" value="Genomic_DNA"/>
</dbReference>